<protein>
    <submittedName>
        <fullName evidence="5">HTH-type transcriptional regulator LrpC</fullName>
    </submittedName>
</protein>
<dbReference type="GO" id="GO:0043565">
    <property type="term" value="F:sequence-specific DNA binding"/>
    <property type="evidence" value="ECO:0007669"/>
    <property type="project" value="InterPro"/>
</dbReference>
<dbReference type="Gene3D" id="3.30.70.920">
    <property type="match status" value="1"/>
</dbReference>
<dbReference type="Gene3D" id="1.10.10.10">
    <property type="entry name" value="Winged helix-like DNA-binding domain superfamily/Winged helix DNA-binding domain"/>
    <property type="match status" value="1"/>
</dbReference>
<keyword evidence="3" id="KW-0804">Transcription</keyword>
<proteinExistence type="predicted"/>
<dbReference type="InterPro" id="IPR036388">
    <property type="entry name" value="WH-like_DNA-bd_sf"/>
</dbReference>
<dbReference type="CDD" id="cd00090">
    <property type="entry name" value="HTH_ARSR"/>
    <property type="match status" value="1"/>
</dbReference>
<evidence type="ECO:0000256" key="2">
    <source>
        <dbReference type="ARBA" id="ARBA00023125"/>
    </source>
</evidence>
<evidence type="ECO:0000313" key="6">
    <source>
        <dbReference type="Proteomes" id="UP001189225"/>
    </source>
</evidence>
<evidence type="ECO:0000256" key="1">
    <source>
        <dbReference type="ARBA" id="ARBA00023015"/>
    </source>
</evidence>
<dbReference type="EMBL" id="CATWHI010000001">
    <property type="protein sequence ID" value="CAJ0735730.1"/>
    <property type="molecule type" value="Genomic_DNA"/>
</dbReference>
<dbReference type="PROSITE" id="PS00519">
    <property type="entry name" value="HTH_ASNC_1"/>
    <property type="match status" value="1"/>
</dbReference>
<dbReference type="InterPro" id="IPR019885">
    <property type="entry name" value="Tscrpt_reg_HTH_AsnC-type_CS"/>
</dbReference>
<dbReference type="PANTHER" id="PTHR30154:SF51">
    <property type="entry name" value="ASNC-FAMILY TRANSCRIPTIONAL REGULATORY PROTEIN"/>
    <property type="match status" value="1"/>
</dbReference>
<dbReference type="Pfam" id="PF13412">
    <property type="entry name" value="HTH_24"/>
    <property type="match status" value="1"/>
</dbReference>
<dbReference type="SUPFAM" id="SSF54909">
    <property type="entry name" value="Dimeric alpha+beta barrel"/>
    <property type="match status" value="1"/>
</dbReference>
<evidence type="ECO:0000313" key="5">
    <source>
        <dbReference type="EMBL" id="CAJ0735730.1"/>
    </source>
</evidence>
<dbReference type="InterPro" id="IPR019888">
    <property type="entry name" value="Tscrpt_reg_AsnC-like"/>
</dbReference>
<dbReference type="PANTHER" id="PTHR30154">
    <property type="entry name" value="LEUCINE-RESPONSIVE REGULATORY PROTEIN"/>
    <property type="match status" value="1"/>
</dbReference>
<dbReference type="GO" id="GO:0006355">
    <property type="term" value="P:regulation of DNA-templated transcription"/>
    <property type="evidence" value="ECO:0007669"/>
    <property type="project" value="UniProtKB-ARBA"/>
</dbReference>
<dbReference type="SUPFAM" id="SSF46785">
    <property type="entry name" value="Winged helix' DNA-binding domain"/>
    <property type="match status" value="1"/>
</dbReference>
<keyword evidence="6" id="KW-1185">Reference proteome</keyword>
<organism evidence="5 6">
    <name type="scientific">Ralstonia edaphi</name>
    <dbReference type="NCBI Taxonomy" id="3058599"/>
    <lineage>
        <taxon>Bacteria</taxon>
        <taxon>Pseudomonadati</taxon>
        <taxon>Pseudomonadota</taxon>
        <taxon>Betaproteobacteria</taxon>
        <taxon>Burkholderiales</taxon>
        <taxon>Burkholderiaceae</taxon>
        <taxon>Ralstonia</taxon>
    </lineage>
</organism>
<reference evidence="5 6" key="1">
    <citation type="submission" date="2023-07" db="EMBL/GenBank/DDBJ databases">
        <authorList>
            <person name="Peeters C."/>
        </authorList>
    </citation>
    <scope>NUCLEOTIDE SEQUENCE [LARGE SCALE GENOMIC DNA]</scope>
    <source>
        <strain evidence="5 6">R-16034</strain>
    </source>
</reference>
<dbReference type="InterPro" id="IPR036390">
    <property type="entry name" value="WH_DNA-bd_sf"/>
</dbReference>
<evidence type="ECO:0000259" key="4">
    <source>
        <dbReference type="PROSITE" id="PS50956"/>
    </source>
</evidence>
<dbReference type="InterPro" id="IPR011008">
    <property type="entry name" value="Dimeric_a/b-barrel"/>
</dbReference>
<dbReference type="Pfam" id="PF01037">
    <property type="entry name" value="AsnC_trans_reg"/>
    <property type="match status" value="1"/>
</dbReference>
<accession>A0AB72X1Y6</accession>
<dbReference type="InterPro" id="IPR019887">
    <property type="entry name" value="Tscrpt_reg_AsnC/Lrp_C"/>
</dbReference>
<feature type="domain" description="HTH asnC-type" evidence="4">
    <location>
        <begin position="13"/>
        <end position="74"/>
    </location>
</feature>
<dbReference type="PRINTS" id="PR00033">
    <property type="entry name" value="HTHASNC"/>
</dbReference>
<sequence>MPQPIAEEKMNAIDALDKRILDVLLTDSRISLKQLAEQVGLSSPSVSERLRRLEERGVIRNYTVDIDPTALGYTLQAIVRVRPMPGKLHIVQQLIEEIPEIGECDKVTGEDCFIARLYVRSIDQLDEILDRVAYHAETNTAIVKAQTVKRRAPPFAAVD</sequence>
<dbReference type="AlphaFoldDB" id="A0AB72X1Y6"/>
<comment type="caution">
    <text evidence="5">The sequence shown here is derived from an EMBL/GenBank/DDBJ whole genome shotgun (WGS) entry which is preliminary data.</text>
</comment>
<evidence type="ECO:0000256" key="3">
    <source>
        <dbReference type="ARBA" id="ARBA00023163"/>
    </source>
</evidence>
<keyword evidence="2" id="KW-0238">DNA-binding</keyword>
<dbReference type="SMART" id="SM00344">
    <property type="entry name" value="HTH_ASNC"/>
    <property type="match status" value="1"/>
</dbReference>
<dbReference type="InterPro" id="IPR000485">
    <property type="entry name" value="AsnC-type_HTH_dom"/>
</dbReference>
<dbReference type="GO" id="GO:0005829">
    <property type="term" value="C:cytosol"/>
    <property type="evidence" value="ECO:0007669"/>
    <property type="project" value="TreeGrafter"/>
</dbReference>
<dbReference type="PROSITE" id="PS50956">
    <property type="entry name" value="HTH_ASNC_2"/>
    <property type="match status" value="1"/>
</dbReference>
<dbReference type="InterPro" id="IPR011991">
    <property type="entry name" value="ArsR-like_HTH"/>
</dbReference>
<keyword evidence="1" id="KW-0805">Transcription regulation</keyword>
<name>A0AB72X1Y6_9RALS</name>
<dbReference type="GO" id="GO:0043200">
    <property type="term" value="P:response to amino acid"/>
    <property type="evidence" value="ECO:0007669"/>
    <property type="project" value="TreeGrafter"/>
</dbReference>
<gene>
    <name evidence="5" type="primary">lrpC</name>
    <name evidence="5" type="ORF">R16034_00242</name>
</gene>
<dbReference type="Proteomes" id="UP001189225">
    <property type="component" value="Unassembled WGS sequence"/>
</dbReference>